<sequence>MRYAIIGSGAVGGLYGSMLAHHGHDVHFLLHSDYDHVREHGLRIDSVAGNFVLESPQVYNNVKDMPRCDVVIVAMKSTNNHLLAELLPGVVADKGVVLTLQNGLNVEADCVSVLQKPNGEHPHEVLGGCCFLCSNKVGPGHIHHLDYGRIVFGRYEFPGAPTTQNIGKQIASDMAASGIDAHWTDDLAAARWRKLMWNIPFNGLSVVLDASTDALIKGPAARSLAETIIREVHRGAAQCGVTIDPAAIDKTIQHTETMVPYDSSMRLDFLGRRAMEIEAIFGNPLRAVAESLQAKQRQSEAMEPKQTANDEPINIAESTVMPSVAMLRQQLQFLDSRRGTASKIDR</sequence>
<dbReference type="NCBIfam" id="NF004887">
    <property type="entry name" value="PRK06249.1"/>
    <property type="match status" value="1"/>
</dbReference>
<evidence type="ECO:0000256" key="5">
    <source>
        <dbReference type="ARBA" id="ARBA00022857"/>
    </source>
</evidence>
<dbReference type="EMBL" id="FXUG01000005">
    <property type="protein sequence ID" value="SMP56103.1"/>
    <property type="molecule type" value="Genomic_DNA"/>
</dbReference>
<evidence type="ECO:0000256" key="9">
    <source>
        <dbReference type="RuleBase" id="RU362068"/>
    </source>
</evidence>
<name>A0ABY1Q1W4_9BACT</name>
<dbReference type="InterPro" id="IPR008927">
    <property type="entry name" value="6-PGluconate_DH-like_C_sf"/>
</dbReference>
<dbReference type="SUPFAM" id="SSF48179">
    <property type="entry name" value="6-phosphogluconate dehydrogenase C-terminal domain-like"/>
    <property type="match status" value="1"/>
</dbReference>
<keyword evidence="13" id="KW-1185">Reference proteome</keyword>
<evidence type="ECO:0000256" key="7">
    <source>
        <dbReference type="ARBA" id="ARBA00032024"/>
    </source>
</evidence>
<comment type="catalytic activity">
    <reaction evidence="8 9">
        <text>(R)-pantoate + NADP(+) = 2-dehydropantoate + NADPH + H(+)</text>
        <dbReference type="Rhea" id="RHEA:16233"/>
        <dbReference type="ChEBI" id="CHEBI:11561"/>
        <dbReference type="ChEBI" id="CHEBI:15378"/>
        <dbReference type="ChEBI" id="CHEBI:15980"/>
        <dbReference type="ChEBI" id="CHEBI:57783"/>
        <dbReference type="ChEBI" id="CHEBI:58349"/>
        <dbReference type="EC" id="1.1.1.169"/>
    </reaction>
</comment>
<dbReference type="InterPro" id="IPR036291">
    <property type="entry name" value="NAD(P)-bd_dom_sf"/>
</dbReference>
<evidence type="ECO:0000256" key="1">
    <source>
        <dbReference type="ARBA" id="ARBA00004994"/>
    </source>
</evidence>
<feature type="domain" description="Ketopantoate reductase N-terminal" evidence="10">
    <location>
        <begin position="3"/>
        <end position="155"/>
    </location>
</feature>
<evidence type="ECO:0000313" key="13">
    <source>
        <dbReference type="Proteomes" id="UP001158067"/>
    </source>
</evidence>
<feature type="domain" description="Ketopantoate reductase C-terminal" evidence="11">
    <location>
        <begin position="187"/>
        <end position="287"/>
    </location>
</feature>
<dbReference type="PANTHER" id="PTHR21708:SF26">
    <property type="entry name" value="2-DEHYDROPANTOATE 2-REDUCTASE"/>
    <property type="match status" value="1"/>
</dbReference>
<dbReference type="InterPro" id="IPR013328">
    <property type="entry name" value="6PGD_dom2"/>
</dbReference>
<comment type="similarity">
    <text evidence="2 9">Belongs to the ketopantoate reductase family.</text>
</comment>
<dbReference type="InterPro" id="IPR013332">
    <property type="entry name" value="KPR_N"/>
</dbReference>
<dbReference type="InterPro" id="IPR013752">
    <property type="entry name" value="KPA_reductase"/>
</dbReference>
<evidence type="ECO:0000259" key="10">
    <source>
        <dbReference type="Pfam" id="PF02558"/>
    </source>
</evidence>
<dbReference type="Proteomes" id="UP001158067">
    <property type="component" value="Unassembled WGS sequence"/>
</dbReference>
<dbReference type="EC" id="1.1.1.169" evidence="3 9"/>
<dbReference type="Gene3D" id="3.40.50.720">
    <property type="entry name" value="NAD(P)-binding Rossmann-like Domain"/>
    <property type="match status" value="1"/>
</dbReference>
<keyword evidence="5 9" id="KW-0521">NADP</keyword>
<gene>
    <name evidence="12" type="ORF">SAMN06265222_10589</name>
</gene>
<comment type="caution">
    <text evidence="12">The sequence shown here is derived from an EMBL/GenBank/DDBJ whole genome shotgun (WGS) entry which is preliminary data.</text>
</comment>
<dbReference type="Gene3D" id="1.10.1040.10">
    <property type="entry name" value="N-(1-d-carboxylethyl)-l-norvaline Dehydrogenase, domain 2"/>
    <property type="match status" value="1"/>
</dbReference>
<evidence type="ECO:0000256" key="6">
    <source>
        <dbReference type="ARBA" id="ARBA00023002"/>
    </source>
</evidence>
<keyword evidence="6 9" id="KW-0560">Oxidoreductase</keyword>
<reference evidence="12 13" key="1">
    <citation type="submission" date="2017-05" db="EMBL/GenBank/DDBJ databases">
        <authorList>
            <person name="Varghese N."/>
            <person name="Submissions S."/>
        </authorList>
    </citation>
    <scope>NUCLEOTIDE SEQUENCE [LARGE SCALE GENOMIC DNA]</scope>
    <source>
        <strain evidence="12 13">DSM 25457</strain>
    </source>
</reference>
<dbReference type="InterPro" id="IPR003710">
    <property type="entry name" value="ApbA"/>
</dbReference>
<evidence type="ECO:0000256" key="8">
    <source>
        <dbReference type="ARBA" id="ARBA00048793"/>
    </source>
</evidence>
<evidence type="ECO:0000259" key="11">
    <source>
        <dbReference type="Pfam" id="PF08546"/>
    </source>
</evidence>
<dbReference type="PANTHER" id="PTHR21708">
    <property type="entry name" value="PROBABLE 2-DEHYDROPANTOATE 2-REDUCTASE"/>
    <property type="match status" value="1"/>
</dbReference>
<evidence type="ECO:0000256" key="4">
    <source>
        <dbReference type="ARBA" id="ARBA00019465"/>
    </source>
</evidence>
<protein>
    <recommendedName>
        <fullName evidence="4 9">2-dehydropantoate 2-reductase</fullName>
        <ecNumber evidence="3 9">1.1.1.169</ecNumber>
    </recommendedName>
    <alternativeName>
        <fullName evidence="7 9">Ketopantoate reductase</fullName>
    </alternativeName>
</protein>
<proteinExistence type="inferred from homology"/>
<evidence type="ECO:0000313" key="12">
    <source>
        <dbReference type="EMBL" id="SMP56103.1"/>
    </source>
</evidence>
<comment type="pathway">
    <text evidence="1 9">Cofactor biosynthesis; (R)-pantothenate biosynthesis; (R)-pantoate from 3-methyl-2-oxobutanoate: step 2/2.</text>
</comment>
<dbReference type="NCBIfam" id="TIGR00745">
    <property type="entry name" value="apbA_panE"/>
    <property type="match status" value="1"/>
</dbReference>
<keyword evidence="9" id="KW-0566">Pantothenate biosynthesis</keyword>
<dbReference type="Pfam" id="PF08546">
    <property type="entry name" value="ApbA_C"/>
    <property type="match status" value="1"/>
</dbReference>
<comment type="function">
    <text evidence="9">Catalyzes the NADPH-dependent reduction of ketopantoate into pantoic acid.</text>
</comment>
<organism evidence="12 13">
    <name type="scientific">Neorhodopirellula lusitana</name>
    <dbReference type="NCBI Taxonomy" id="445327"/>
    <lineage>
        <taxon>Bacteria</taxon>
        <taxon>Pseudomonadati</taxon>
        <taxon>Planctomycetota</taxon>
        <taxon>Planctomycetia</taxon>
        <taxon>Pirellulales</taxon>
        <taxon>Pirellulaceae</taxon>
        <taxon>Neorhodopirellula</taxon>
    </lineage>
</organism>
<dbReference type="SUPFAM" id="SSF51735">
    <property type="entry name" value="NAD(P)-binding Rossmann-fold domains"/>
    <property type="match status" value="1"/>
</dbReference>
<evidence type="ECO:0000256" key="3">
    <source>
        <dbReference type="ARBA" id="ARBA00013014"/>
    </source>
</evidence>
<evidence type="ECO:0000256" key="2">
    <source>
        <dbReference type="ARBA" id="ARBA00007870"/>
    </source>
</evidence>
<accession>A0ABY1Q1W4</accession>
<dbReference type="Pfam" id="PF02558">
    <property type="entry name" value="ApbA"/>
    <property type="match status" value="1"/>
</dbReference>
<dbReference type="InterPro" id="IPR051402">
    <property type="entry name" value="KPR-Related"/>
</dbReference>